<evidence type="ECO:0000313" key="11">
    <source>
        <dbReference type="Proteomes" id="UP000663864"/>
    </source>
</evidence>
<dbReference type="InterPro" id="IPR017452">
    <property type="entry name" value="GPCR_Rhodpsn_7TM"/>
</dbReference>
<feature type="transmembrane region" description="Helical" evidence="8">
    <location>
        <begin position="12"/>
        <end position="33"/>
    </location>
</feature>
<dbReference type="InterPro" id="IPR000276">
    <property type="entry name" value="GPCR_Rhodpsn"/>
</dbReference>
<evidence type="ECO:0000313" key="10">
    <source>
        <dbReference type="EMBL" id="CAF0911616.1"/>
    </source>
</evidence>
<accession>A0A814AGQ9</accession>
<evidence type="ECO:0000256" key="4">
    <source>
        <dbReference type="ARBA" id="ARBA00023040"/>
    </source>
</evidence>
<evidence type="ECO:0000256" key="8">
    <source>
        <dbReference type="SAM" id="Phobius"/>
    </source>
</evidence>
<evidence type="ECO:0000256" key="5">
    <source>
        <dbReference type="ARBA" id="ARBA00023136"/>
    </source>
</evidence>
<keyword evidence="3 8" id="KW-1133">Transmembrane helix</keyword>
<dbReference type="GO" id="GO:0005886">
    <property type="term" value="C:plasma membrane"/>
    <property type="evidence" value="ECO:0007669"/>
    <property type="project" value="TreeGrafter"/>
</dbReference>
<feature type="domain" description="G-protein coupled receptors family 1 profile" evidence="9">
    <location>
        <begin position="24"/>
        <end position="278"/>
    </location>
</feature>
<evidence type="ECO:0000256" key="3">
    <source>
        <dbReference type="ARBA" id="ARBA00022989"/>
    </source>
</evidence>
<dbReference type="EMBL" id="CAJNOT010000248">
    <property type="protein sequence ID" value="CAF0911616.1"/>
    <property type="molecule type" value="Genomic_DNA"/>
</dbReference>
<dbReference type="Pfam" id="PF00001">
    <property type="entry name" value="7tm_1"/>
    <property type="match status" value="1"/>
</dbReference>
<keyword evidence="2 8" id="KW-0812">Transmembrane</keyword>
<keyword evidence="7" id="KW-0807">Transducer</keyword>
<evidence type="ECO:0000256" key="1">
    <source>
        <dbReference type="ARBA" id="ARBA00004141"/>
    </source>
</evidence>
<dbReference type="Gene3D" id="1.20.1070.10">
    <property type="entry name" value="Rhodopsin 7-helix transmembrane proteins"/>
    <property type="match status" value="1"/>
</dbReference>
<keyword evidence="6" id="KW-0675">Receptor</keyword>
<gene>
    <name evidence="10" type="ORF">ZHD862_LOCUS7921</name>
</gene>
<organism evidence="10 11">
    <name type="scientific">Rotaria sordida</name>
    <dbReference type="NCBI Taxonomy" id="392033"/>
    <lineage>
        <taxon>Eukaryota</taxon>
        <taxon>Metazoa</taxon>
        <taxon>Spiralia</taxon>
        <taxon>Gnathifera</taxon>
        <taxon>Rotifera</taxon>
        <taxon>Eurotatoria</taxon>
        <taxon>Bdelloidea</taxon>
        <taxon>Philodinida</taxon>
        <taxon>Philodinidae</taxon>
        <taxon>Rotaria</taxon>
    </lineage>
</organism>
<reference evidence="10" key="1">
    <citation type="submission" date="2021-02" db="EMBL/GenBank/DDBJ databases">
        <authorList>
            <person name="Nowell W R."/>
        </authorList>
    </citation>
    <scope>NUCLEOTIDE SEQUENCE</scope>
</reference>
<dbReference type="PROSITE" id="PS50262">
    <property type="entry name" value="G_PROTEIN_RECEP_F1_2"/>
    <property type="match status" value="1"/>
</dbReference>
<evidence type="ECO:0000256" key="2">
    <source>
        <dbReference type="ARBA" id="ARBA00022692"/>
    </source>
</evidence>
<protein>
    <recommendedName>
        <fullName evidence="9">G-protein coupled receptors family 1 profile domain-containing protein</fullName>
    </recommendedName>
</protein>
<evidence type="ECO:0000256" key="7">
    <source>
        <dbReference type="ARBA" id="ARBA00023224"/>
    </source>
</evidence>
<comment type="caution">
    <text evidence="10">The sequence shown here is derived from an EMBL/GenBank/DDBJ whole genome shotgun (WGS) entry which is preliminary data.</text>
</comment>
<keyword evidence="4" id="KW-0297">G-protein coupled receptor</keyword>
<feature type="transmembrane region" description="Helical" evidence="8">
    <location>
        <begin position="171"/>
        <end position="198"/>
    </location>
</feature>
<keyword evidence="5 8" id="KW-0472">Membrane</keyword>
<feature type="transmembrane region" description="Helical" evidence="8">
    <location>
        <begin position="259"/>
        <end position="278"/>
    </location>
</feature>
<evidence type="ECO:0000259" key="9">
    <source>
        <dbReference type="PROSITE" id="PS50262"/>
    </source>
</evidence>
<proteinExistence type="predicted"/>
<dbReference type="Proteomes" id="UP000663864">
    <property type="component" value="Unassembled WGS sequence"/>
</dbReference>
<feature type="transmembrane region" description="Helical" evidence="8">
    <location>
        <begin position="88"/>
        <end position="106"/>
    </location>
</feature>
<dbReference type="AlphaFoldDB" id="A0A814AGQ9"/>
<dbReference type="PANTHER" id="PTHR24243:SF230">
    <property type="entry name" value="G-PROTEIN COUPLED RECEPTORS FAMILY 1 PROFILE DOMAIN-CONTAINING PROTEIN"/>
    <property type="match status" value="1"/>
</dbReference>
<feature type="transmembrane region" description="Helical" evidence="8">
    <location>
        <begin position="45"/>
        <end position="68"/>
    </location>
</feature>
<name>A0A814AGQ9_9BILA</name>
<sequence>MADSVYYQISRYTQPPMIILGTLGVIINQILFFSRKSLRATSCSLYFRALSCNDLLVLYIYVLLQWLVDQYGFDPTKTSDWYCKIKTYIQTGLYTLSPYLVVLACFDRLCTSSTNVRLRRIATIRIAQYLIPCMAIFVFVAYLHIPIWYVLVSQPTFSICTIVDTLYVRVYAIFLVIFLGFMPPFLMIVLCVITLIFLRRRRRRIMPINQARLRQRDNQLLKMLFLYVASHLICTIPFSIILIIAVYQLPTPSSKITSLFRLFVLLFNVNFSTSFYVYTLGTPLYRRELYSLIKDIYNRLRRKIHMNNNQPRLQMIDNSYLKRT</sequence>
<comment type="subcellular location">
    <subcellularLocation>
        <location evidence="1">Membrane</location>
        <topology evidence="1">Multi-pass membrane protein</topology>
    </subcellularLocation>
</comment>
<feature type="transmembrane region" description="Helical" evidence="8">
    <location>
        <begin position="224"/>
        <end position="247"/>
    </location>
</feature>
<dbReference type="GO" id="GO:0004930">
    <property type="term" value="F:G protein-coupled receptor activity"/>
    <property type="evidence" value="ECO:0007669"/>
    <property type="project" value="UniProtKB-KW"/>
</dbReference>
<dbReference type="PANTHER" id="PTHR24243">
    <property type="entry name" value="G-PROTEIN COUPLED RECEPTOR"/>
    <property type="match status" value="1"/>
</dbReference>
<feature type="transmembrane region" description="Helical" evidence="8">
    <location>
        <begin position="126"/>
        <end position="151"/>
    </location>
</feature>
<evidence type="ECO:0000256" key="6">
    <source>
        <dbReference type="ARBA" id="ARBA00023170"/>
    </source>
</evidence>
<dbReference type="SUPFAM" id="SSF81321">
    <property type="entry name" value="Family A G protein-coupled receptor-like"/>
    <property type="match status" value="1"/>
</dbReference>